<dbReference type="STRING" id="407234.SAMN05421795_102562"/>
<feature type="coiled-coil region" evidence="1">
    <location>
        <begin position="29"/>
        <end position="63"/>
    </location>
</feature>
<accession>A0A1N7L4W8</accession>
<evidence type="ECO:0000313" key="3">
    <source>
        <dbReference type="Proteomes" id="UP000186098"/>
    </source>
</evidence>
<gene>
    <name evidence="2" type="ORF">SAMN05421795_102562</name>
</gene>
<dbReference type="AlphaFoldDB" id="A0A1N7L4W8"/>
<dbReference type="RefSeq" id="WP_076364411.1">
    <property type="nucleotide sequence ID" value="NZ_FTOM01000002.1"/>
</dbReference>
<reference evidence="3" key="1">
    <citation type="submission" date="2017-01" db="EMBL/GenBank/DDBJ databases">
        <authorList>
            <person name="Varghese N."/>
            <person name="Submissions S."/>
        </authorList>
    </citation>
    <scope>NUCLEOTIDE SEQUENCE [LARGE SCALE GENOMIC DNA]</scope>
    <source>
        <strain evidence="3">DSM 18714</strain>
    </source>
</reference>
<dbReference type="OrthoDB" id="8438529at2"/>
<protein>
    <submittedName>
        <fullName evidence="2">Uncharacterized protein</fullName>
    </submittedName>
</protein>
<proteinExistence type="predicted"/>
<evidence type="ECO:0000256" key="1">
    <source>
        <dbReference type="SAM" id="Coils"/>
    </source>
</evidence>
<dbReference type="EMBL" id="FTOM01000002">
    <property type="protein sequence ID" value="SIS68867.1"/>
    <property type="molecule type" value="Genomic_DNA"/>
</dbReference>
<feature type="coiled-coil region" evidence="1">
    <location>
        <begin position="130"/>
        <end position="157"/>
    </location>
</feature>
<sequence length="213" mass="23984">MAAQGWSWLELQEACLQAERRRLGQAETAALYEEELAAKDEKIAEIALERDEAREALSEMREAAAHRPEGILDAAFLERLGPEMWPGEMTDRLRAAIAYWLEHAEDEGWDSRSRAVLRQMHEKSQVSSGLRELRADLSAAVRDRNRLSQTVQRLLERHGFAAGQTGKHPKLSPRAGFAGLVPITVMSTPGDRRGQDNLRHQIENALGLKRLDD</sequence>
<keyword evidence="1" id="KW-0175">Coiled coil</keyword>
<name>A0A1N7L4W8_9RHOB</name>
<keyword evidence="3" id="KW-1185">Reference proteome</keyword>
<evidence type="ECO:0000313" key="2">
    <source>
        <dbReference type="EMBL" id="SIS68867.1"/>
    </source>
</evidence>
<dbReference type="Proteomes" id="UP000186098">
    <property type="component" value="Unassembled WGS sequence"/>
</dbReference>
<organism evidence="2 3">
    <name type="scientific">Phaeovulum vinaykumarii</name>
    <dbReference type="NCBI Taxonomy" id="407234"/>
    <lineage>
        <taxon>Bacteria</taxon>
        <taxon>Pseudomonadati</taxon>
        <taxon>Pseudomonadota</taxon>
        <taxon>Alphaproteobacteria</taxon>
        <taxon>Rhodobacterales</taxon>
        <taxon>Paracoccaceae</taxon>
        <taxon>Phaeovulum</taxon>
    </lineage>
</organism>